<dbReference type="EMBL" id="SDWU01000020">
    <property type="protein sequence ID" value="RYB99160.1"/>
    <property type="molecule type" value="Genomic_DNA"/>
</dbReference>
<comment type="caution">
    <text evidence="1">The sequence shown here is derived from an EMBL/GenBank/DDBJ whole genome shotgun (WGS) entry which is preliminary data.</text>
</comment>
<dbReference type="RefSeq" id="WP_129456363.1">
    <property type="nucleotide sequence ID" value="NZ_JACXYX010000001.1"/>
</dbReference>
<protein>
    <submittedName>
        <fullName evidence="1">Uncharacterized protein</fullName>
    </submittedName>
</protein>
<dbReference type="Proteomes" id="UP000293291">
    <property type="component" value="Unassembled WGS sequence"/>
</dbReference>
<evidence type="ECO:0000313" key="2">
    <source>
        <dbReference type="Proteomes" id="UP000293291"/>
    </source>
</evidence>
<keyword evidence="2" id="KW-1185">Reference proteome</keyword>
<reference evidence="1 2" key="1">
    <citation type="submission" date="2019-01" db="EMBL/GenBank/DDBJ databases">
        <title>Novel species of Nocardioides.</title>
        <authorList>
            <person name="Liu Q."/>
            <person name="Xin Y.-H."/>
        </authorList>
    </citation>
    <scope>NUCLEOTIDE SEQUENCE [LARGE SCALE GENOMIC DNA]</scope>
    <source>
        <strain evidence="1 2">CGMCC 4.6875</strain>
    </source>
</reference>
<dbReference type="AlphaFoldDB" id="A0A4Q2S8K7"/>
<accession>A0A4Q2S8K7</accession>
<gene>
    <name evidence="1" type="ORF">EUA07_16980</name>
</gene>
<name>A0A4Q2S8K7_9ACTN</name>
<organism evidence="1 2">
    <name type="scientific">Nocardioides ganghwensis</name>
    <dbReference type="NCBI Taxonomy" id="252230"/>
    <lineage>
        <taxon>Bacteria</taxon>
        <taxon>Bacillati</taxon>
        <taxon>Actinomycetota</taxon>
        <taxon>Actinomycetes</taxon>
        <taxon>Propionibacteriales</taxon>
        <taxon>Nocardioidaceae</taxon>
        <taxon>Nocardioides</taxon>
    </lineage>
</organism>
<evidence type="ECO:0000313" key="1">
    <source>
        <dbReference type="EMBL" id="RYB99160.1"/>
    </source>
</evidence>
<sequence>MCPARAPRPPSPEPVQVVVEDVHDLEERVSDAARRARACHRAVELVEPFVEECDHAARAELIRRMDAALDVARRAAPGVEIRVGPHVGVPRPRGAS</sequence>
<dbReference type="OrthoDB" id="3790584at2"/>
<proteinExistence type="predicted"/>